<protein>
    <recommendedName>
        <fullName evidence="2">C2H2-type domain-containing protein</fullName>
    </recommendedName>
</protein>
<organism evidence="3 4">
    <name type="scientific">Collybia nuda</name>
    <dbReference type="NCBI Taxonomy" id="64659"/>
    <lineage>
        <taxon>Eukaryota</taxon>
        <taxon>Fungi</taxon>
        <taxon>Dikarya</taxon>
        <taxon>Basidiomycota</taxon>
        <taxon>Agaricomycotina</taxon>
        <taxon>Agaricomycetes</taxon>
        <taxon>Agaricomycetidae</taxon>
        <taxon>Agaricales</taxon>
        <taxon>Tricholomatineae</taxon>
        <taxon>Clitocybaceae</taxon>
        <taxon>Collybia</taxon>
    </lineage>
</organism>
<feature type="compositionally biased region" description="Low complexity" evidence="1">
    <location>
        <begin position="80"/>
        <end position="98"/>
    </location>
</feature>
<gene>
    <name evidence="3" type="ORF">BDZ94DRAFT_172712</name>
</gene>
<proteinExistence type="predicted"/>
<comment type="caution">
    <text evidence="3">The sequence shown here is derived from an EMBL/GenBank/DDBJ whole genome shotgun (WGS) entry which is preliminary data.</text>
</comment>
<feature type="region of interest" description="Disordered" evidence="1">
    <location>
        <begin position="150"/>
        <end position="198"/>
    </location>
</feature>
<keyword evidence="4" id="KW-1185">Reference proteome</keyword>
<reference evidence="3" key="1">
    <citation type="submission" date="2020-11" db="EMBL/GenBank/DDBJ databases">
        <authorList>
            <consortium name="DOE Joint Genome Institute"/>
            <person name="Ahrendt S."/>
            <person name="Riley R."/>
            <person name="Andreopoulos W."/>
            <person name="Labutti K."/>
            <person name="Pangilinan J."/>
            <person name="Ruiz-Duenas F.J."/>
            <person name="Barrasa J.M."/>
            <person name="Sanchez-Garcia M."/>
            <person name="Camarero S."/>
            <person name="Miyauchi S."/>
            <person name="Serrano A."/>
            <person name="Linde D."/>
            <person name="Babiker R."/>
            <person name="Drula E."/>
            <person name="Ayuso-Fernandez I."/>
            <person name="Pacheco R."/>
            <person name="Padilla G."/>
            <person name="Ferreira P."/>
            <person name="Barriuso J."/>
            <person name="Kellner H."/>
            <person name="Castanera R."/>
            <person name="Alfaro M."/>
            <person name="Ramirez L."/>
            <person name="Pisabarro A.G."/>
            <person name="Kuo A."/>
            <person name="Tritt A."/>
            <person name="Lipzen A."/>
            <person name="He G."/>
            <person name="Yan M."/>
            <person name="Ng V."/>
            <person name="Cullen D."/>
            <person name="Martin F."/>
            <person name="Rosso M.-N."/>
            <person name="Henrissat B."/>
            <person name="Hibbett D."/>
            <person name="Martinez A.T."/>
            <person name="Grigoriev I.V."/>
        </authorList>
    </citation>
    <scope>NUCLEOTIDE SEQUENCE</scope>
    <source>
        <strain evidence="3">CBS 247.69</strain>
    </source>
</reference>
<feature type="compositionally biased region" description="Polar residues" evidence="1">
    <location>
        <begin position="100"/>
        <end position="111"/>
    </location>
</feature>
<evidence type="ECO:0000256" key="1">
    <source>
        <dbReference type="SAM" id="MobiDB-lite"/>
    </source>
</evidence>
<evidence type="ECO:0000313" key="3">
    <source>
        <dbReference type="EMBL" id="KAF9466504.1"/>
    </source>
</evidence>
<accession>A0A9P5YC31</accession>
<name>A0A9P5YC31_9AGAR</name>
<dbReference type="OrthoDB" id="654211at2759"/>
<dbReference type="InterPro" id="IPR013087">
    <property type="entry name" value="Znf_C2H2_type"/>
</dbReference>
<feature type="region of interest" description="Disordered" evidence="1">
    <location>
        <begin position="78"/>
        <end position="111"/>
    </location>
</feature>
<evidence type="ECO:0000259" key="2">
    <source>
        <dbReference type="PROSITE" id="PS00028"/>
    </source>
</evidence>
<dbReference type="Proteomes" id="UP000807353">
    <property type="component" value="Unassembled WGS sequence"/>
</dbReference>
<dbReference type="AlphaFoldDB" id="A0A9P5YC31"/>
<dbReference type="EMBL" id="MU150241">
    <property type="protein sequence ID" value="KAF9466504.1"/>
    <property type="molecule type" value="Genomic_DNA"/>
</dbReference>
<feature type="domain" description="C2H2-type" evidence="2">
    <location>
        <begin position="240"/>
        <end position="261"/>
    </location>
</feature>
<sequence>MQTKYTTPLDFQERFSPFQASPANFLFNWDAQSPTYGFGPAYSPEITKLSSLSPGVAVSTLSVSPPISDTIPDISVIQEPSSRSPSLSPSTFSVSLPSGMNRNSPAESRTINQHPFTHGLKLTVSSKSFRSPSPSPLFFDSTSLRKSARLASRAAENTSHSETVERHSASNPTRKFSPKRSFDRAFSPDDSCDSPNFELDGDYTDNEGEDTHEAVVRQCTLRIKKSKKRHPKKERSRRRCSKCPETFTRSADRARHLAAIHGINPRCKNEGRCRGCSKYLSRKDSRQRHERKCADFSRLMTTSELEPN</sequence>
<dbReference type="PROSITE" id="PS00028">
    <property type="entry name" value="ZINC_FINGER_C2H2_1"/>
    <property type="match status" value="1"/>
</dbReference>
<evidence type="ECO:0000313" key="4">
    <source>
        <dbReference type="Proteomes" id="UP000807353"/>
    </source>
</evidence>